<dbReference type="InterPro" id="IPR000115">
    <property type="entry name" value="PRibGlycinamide_synth"/>
</dbReference>
<dbReference type="InterPro" id="IPR020561">
    <property type="entry name" value="PRibGlycinamid_synth_ATP-grasp"/>
</dbReference>
<evidence type="ECO:0000256" key="7">
    <source>
        <dbReference type="ARBA" id="ARBA00022741"/>
    </source>
</evidence>
<dbReference type="Gene3D" id="3.40.50.20">
    <property type="match status" value="1"/>
</dbReference>
<dbReference type="InterPro" id="IPR016185">
    <property type="entry name" value="PreATP-grasp_dom_sf"/>
</dbReference>
<evidence type="ECO:0000256" key="15">
    <source>
        <dbReference type="PROSITE-ProRule" id="PRU00409"/>
    </source>
</evidence>
<evidence type="ECO:0000256" key="11">
    <source>
        <dbReference type="ARBA" id="ARBA00038345"/>
    </source>
</evidence>
<evidence type="ECO:0000313" key="17">
    <source>
        <dbReference type="EMBL" id="KKY01028.1"/>
    </source>
</evidence>
<accession>A0A0M3DFI6</accession>
<dbReference type="AlphaFoldDB" id="A0A0M3DFI6"/>
<keyword evidence="18" id="KW-1185">Reference proteome</keyword>
<evidence type="ECO:0000256" key="5">
    <source>
        <dbReference type="ARBA" id="ARBA00022598"/>
    </source>
</evidence>
<dbReference type="PROSITE" id="PS00184">
    <property type="entry name" value="GARS"/>
    <property type="match status" value="1"/>
</dbReference>
<dbReference type="Pfam" id="PF02843">
    <property type="entry name" value="GARS_C"/>
    <property type="match status" value="1"/>
</dbReference>
<dbReference type="SUPFAM" id="SSF51246">
    <property type="entry name" value="Rudiment single hybrid motif"/>
    <property type="match status" value="1"/>
</dbReference>
<dbReference type="SUPFAM" id="SSF52440">
    <property type="entry name" value="PreATP-grasp domain"/>
    <property type="match status" value="1"/>
</dbReference>
<evidence type="ECO:0000256" key="10">
    <source>
        <dbReference type="ARBA" id="ARBA00023211"/>
    </source>
</evidence>
<dbReference type="HAMAP" id="MF_00138">
    <property type="entry name" value="GARS"/>
    <property type="match status" value="1"/>
</dbReference>
<reference evidence="17 18" key="1">
    <citation type="submission" date="2015-04" db="EMBL/GenBank/DDBJ databases">
        <title>Microcin producing Clostridium sp. JC272T.</title>
        <authorList>
            <person name="Jyothsna T."/>
            <person name="Sasikala C."/>
            <person name="Ramana C."/>
        </authorList>
    </citation>
    <scope>NUCLEOTIDE SEQUENCE [LARGE SCALE GENOMIC DNA]</scope>
    <source>
        <strain evidence="17 18">JC272</strain>
    </source>
</reference>
<dbReference type="Pfam" id="PF01071">
    <property type="entry name" value="GARS_A"/>
    <property type="match status" value="1"/>
</dbReference>
<dbReference type="NCBIfam" id="TIGR00877">
    <property type="entry name" value="purD"/>
    <property type="match status" value="1"/>
</dbReference>
<dbReference type="Proteomes" id="UP000034407">
    <property type="component" value="Unassembled WGS sequence"/>
</dbReference>
<sequence>MKILVVGSGGREHAICYSLLKGKKVEEIYCAPGNAGISEIAQCLSIKDNDIDNLYKFAKENKIDLTIVGPEVPLVDGIVDKFEKENLRIFGPNKKCSMLEGSKAFSKEFMIKHDIPTAKFKEYMDLDEAINEIDSFGYPVVIKADGLAAGKGVVIAKDKEEGIKALREMMSDKKFGSAGEKIVIEEFLKGIETSILAFVDNNTIVPMESAKDHKKVYNNEEGPNTGGMGTFSPSNIYDEQLSHIVKKEVLDKTLKGFKYDNLNYKGILFIGLMITEDGPKVLEYNVRFGDPETQSVLLRLETDLIEIIEAILENRLNEIHIKYDEKNAVCVMLTSGGYPESYEKGKVITGLDKVDEDIVIFHSGTKIINNKLVTNGGRVIGISAKGNSLEEASKKVYENIEKIKFEGMHYRTDIGVLSN</sequence>
<comment type="catalytic activity">
    <reaction evidence="14">
        <text>5-phospho-beta-D-ribosylamine + glycine + ATP = N(1)-(5-phospho-beta-D-ribosyl)glycinamide + ADP + phosphate + H(+)</text>
        <dbReference type="Rhea" id="RHEA:17453"/>
        <dbReference type="ChEBI" id="CHEBI:15378"/>
        <dbReference type="ChEBI" id="CHEBI:30616"/>
        <dbReference type="ChEBI" id="CHEBI:43474"/>
        <dbReference type="ChEBI" id="CHEBI:57305"/>
        <dbReference type="ChEBI" id="CHEBI:58681"/>
        <dbReference type="ChEBI" id="CHEBI:143788"/>
        <dbReference type="ChEBI" id="CHEBI:456216"/>
        <dbReference type="EC" id="6.3.4.13"/>
    </reaction>
</comment>
<dbReference type="EMBL" id="LBBT01000221">
    <property type="protein sequence ID" value="KKY01028.1"/>
    <property type="molecule type" value="Genomic_DNA"/>
</dbReference>
<evidence type="ECO:0000256" key="2">
    <source>
        <dbReference type="ARBA" id="ARBA00001946"/>
    </source>
</evidence>
<dbReference type="SUPFAM" id="SSF56059">
    <property type="entry name" value="Glutathione synthetase ATP-binding domain-like"/>
    <property type="match status" value="1"/>
</dbReference>
<dbReference type="GO" id="GO:0009113">
    <property type="term" value="P:purine nucleobase biosynthetic process"/>
    <property type="evidence" value="ECO:0007669"/>
    <property type="project" value="InterPro"/>
</dbReference>
<evidence type="ECO:0000256" key="13">
    <source>
        <dbReference type="ARBA" id="ARBA00042864"/>
    </source>
</evidence>
<dbReference type="EC" id="6.3.4.13" evidence="4 14"/>
<keyword evidence="5 14" id="KW-0436">Ligase</keyword>
<evidence type="ECO:0000256" key="8">
    <source>
        <dbReference type="ARBA" id="ARBA00022755"/>
    </source>
</evidence>
<dbReference type="PANTHER" id="PTHR43472:SF1">
    <property type="entry name" value="PHOSPHORIBOSYLAMINE--GLYCINE LIGASE, CHLOROPLASTIC"/>
    <property type="match status" value="1"/>
</dbReference>
<dbReference type="GO" id="GO:0005524">
    <property type="term" value="F:ATP binding"/>
    <property type="evidence" value="ECO:0007669"/>
    <property type="project" value="UniProtKB-UniRule"/>
</dbReference>
<dbReference type="PATRIC" id="fig|1629550.3.peg.1639"/>
<dbReference type="Gene3D" id="3.30.470.20">
    <property type="entry name" value="ATP-grasp fold, B domain"/>
    <property type="match status" value="1"/>
</dbReference>
<name>A0A0M3DFI6_9FIRM</name>
<comment type="similarity">
    <text evidence="11 14">Belongs to the GARS family.</text>
</comment>
<comment type="cofactor">
    <cofactor evidence="1">
        <name>Mn(2+)</name>
        <dbReference type="ChEBI" id="CHEBI:29035"/>
    </cofactor>
</comment>
<dbReference type="GO" id="GO:0046872">
    <property type="term" value="F:metal ion binding"/>
    <property type="evidence" value="ECO:0007669"/>
    <property type="project" value="UniProtKB-KW"/>
</dbReference>
<comment type="pathway">
    <text evidence="3 14">Purine metabolism; IMP biosynthesis via de novo pathway; N(1)-(5-phospho-D-ribosyl)glycinamide from 5-phospho-alpha-D-ribose 1-diphosphate: step 2/2.</text>
</comment>
<dbReference type="Gene3D" id="3.30.1490.20">
    <property type="entry name" value="ATP-grasp fold, A domain"/>
    <property type="match status" value="1"/>
</dbReference>
<keyword evidence="10" id="KW-0464">Manganese</keyword>
<protein>
    <recommendedName>
        <fullName evidence="4 14">Phosphoribosylamine--glycine ligase</fullName>
        <ecNumber evidence="4 14">6.3.4.13</ecNumber>
    </recommendedName>
    <alternativeName>
        <fullName evidence="14">GARS</fullName>
    </alternativeName>
    <alternativeName>
        <fullName evidence="12 14">Glycinamide ribonucleotide synthetase</fullName>
    </alternativeName>
    <alternativeName>
        <fullName evidence="13 14">Phosphoribosylglycinamide synthetase</fullName>
    </alternativeName>
</protein>
<keyword evidence="8 14" id="KW-0658">Purine biosynthesis</keyword>
<keyword evidence="9 15" id="KW-0067">ATP-binding</keyword>
<dbReference type="PROSITE" id="PS50975">
    <property type="entry name" value="ATP_GRASP"/>
    <property type="match status" value="1"/>
</dbReference>
<keyword evidence="6" id="KW-0479">Metal-binding</keyword>
<evidence type="ECO:0000256" key="6">
    <source>
        <dbReference type="ARBA" id="ARBA00022723"/>
    </source>
</evidence>
<evidence type="ECO:0000256" key="14">
    <source>
        <dbReference type="HAMAP-Rule" id="MF_00138"/>
    </source>
</evidence>
<dbReference type="InterPro" id="IPR013815">
    <property type="entry name" value="ATP_grasp_subdomain_1"/>
</dbReference>
<evidence type="ECO:0000256" key="3">
    <source>
        <dbReference type="ARBA" id="ARBA00005174"/>
    </source>
</evidence>
<dbReference type="FunFam" id="3.30.1490.20:FF:000006">
    <property type="entry name" value="phosphoribosylamine--glycine ligase, chloroplastic-like"/>
    <property type="match status" value="1"/>
</dbReference>
<dbReference type="RefSeq" id="WP_046823307.1">
    <property type="nucleotide sequence ID" value="NZ_LBBT01000221.1"/>
</dbReference>
<dbReference type="InterPro" id="IPR020559">
    <property type="entry name" value="PRibGlycinamide_synth_CS"/>
</dbReference>
<dbReference type="UniPathway" id="UPA00074">
    <property type="reaction ID" value="UER00125"/>
</dbReference>
<comment type="caution">
    <text evidence="17">The sequence shown here is derived from an EMBL/GenBank/DDBJ whole genome shotgun (WGS) entry which is preliminary data.</text>
</comment>
<dbReference type="SMART" id="SM01210">
    <property type="entry name" value="GARS_C"/>
    <property type="match status" value="1"/>
</dbReference>
<dbReference type="InterPro" id="IPR011761">
    <property type="entry name" value="ATP-grasp"/>
</dbReference>
<gene>
    <name evidence="14" type="primary">purD</name>
    <name evidence="17" type="ORF">VN21_10930</name>
</gene>
<feature type="domain" description="ATP-grasp" evidence="16">
    <location>
        <begin position="107"/>
        <end position="313"/>
    </location>
</feature>
<comment type="cofactor">
    <cofactor evidence="2">
        <name>Mg(2+)</name>
        <dbReference type="ChEBI" id="CHEBI:18420"/>
    </cofactor>
</comment>
<dbReference type="GO" id="GO:0004637">
    <property type="term" value="F:phosphoribosylamine-glycine ligase activity"/>
    <property type="evidence" value="ECO:0007669"/>
    <property type="project" value="UniProtKB-UniRule"/>
</dbReference>
<dbReference type="PANTHER" id="PTHR43472">
    <property type="entry name" value="PHOSPHORIBOSYLAMINE--GLYCINE LIGASE"/>
    <property type="match status" value="1"/>
</dbReference>
<evidence type="ECO:0000256" key="1">
    <source>
        <dbReference type="ARBA" id="ARBA00001936"/>
    </source>
</evidence>
<dbReference type="SMART" id="SM01209">
    <property type="entry name" value="GARS_A"/>
    <property type="match status" value="1"/>
</dbReference>
<evidence type="ECO:0000256" key="9">
    <source>
        <dbReference type="ARBA" id="ARBA00022840"/>
    </source>
</evidence>
<evidence type="ECO:0000256" key="4">
    <source>
        <dbReference type="ARBA" id="ARBA00013255"/>
    </source>
</evidence>
<dbReference type="OrthoDB" id="9807240at2"/>
<dbReference type="FunFam" id="3.40.50.20:FF:000006">
    <property type="entry name" value="Phosphoribosylamine--glycine ligase, chloroplastic"/>
    <property type="match status" value="1"/>
</dbReference>
<dbReference type="InterPro" id="IPR020562">
    <property type="entry name" value="PRibGlycinamide_synth_N"/>
</dbReference>
<organism evidence="17 18">
    <name type="scientific">Paraclostridium benzoelyticum</name>
    <dbReference type="NCBI Taxonomy" id="1629550"/>
    <lineage>
        <taxon>Bacteria</taxon>
        <taxon>Bacillati</taxon>
        <taxon>Bacillota</taxon>
        <taxon>Clostridia</taxon>
        <taxon>Peptostreptococcales</taxon>
        <taxon>Peptostreptococcaceae</taxon>
        <taxon>Paraclostridium</taxon>
    </lineage>
</organism>
<evidence type="ECO:0000256" key="12">
    <source>
        <dbReference type="ARBA" id="ARBA00042242"/>
    </source>
</evidence>
<dbReference type="InterPro" id="IPR011054">
    <property type="entry name" value="Rudment_hybrid_motif"/>
</dbReference>
<dbReference type="GO" id="GO:0006189">
    <property type="term" value="P:'de novo' IMP biosynthetic process"/>
    <property type="evidence" value="ECO:0007669"/>
    <property type="project" value="UniProtKB-UniRule"/>
</dbReference>
<dbReference type="Pfam" id="PF02844">
    <property type="entry name" value="GARS_N"/>
    <property type="match status" value="1"/>
</dbReference>
<evidence type="ECO:0000259" key="16">
    <source>
        <dbReference type="PROSITE" id="PS50975"/>
    </source>
</evidence>
<dbReference type="InterPro" id="IPR037123">
    <property type="entry name" value="PRibGlycinamide_synth_C_sf"/>
</dbReference>
<proteinExistence type="inferred from homology"/>
<dbReference type="InterPro" id="IPR020560">
    <property type="entry name" value="PRibGlycinamide_synth_C-dom"/>
</dbReference>
<evidence type="ECO:0000313" key="18">
    <source>
        <dbReference type="Proteomes" id="UP000034407"/>
    </source>
</evidence>
<dbReference type="FunFam" id="3.90.600.10:FF:000001">
    <property type="entry name" value="Trifunctional purine biosynthetic protein adenosine-3"/>
    <property type="match status" value="1"/>
</dbReference>
<keyword evidence="7 15" id="KW-0547">Nucleotide-binding</keyword>
<dbReference type="Gene3D" id="3.90.600.10">
    <property type="entry name" value="Phosphoribosylglycinamide synthetase, C-terminal domain"/>
    <property type="match status" value="1"/>
</dbReference>